<dbReference type="InterPro" id="IPR017896">
    <property type="entry name" value="4Fe4S_Fe-S-bd"/>
</dbReference>
<keyword evidence="11" id="KW-1185">Reference proteome</keyword>
<evidence type="ECO:0000313" key="10">
    <source>
        <dbReference type="EMBL" id="GGL04158.1"/>
    </source>
</evidence>
<evidence type="ECO:0000256" key="8">
    <source>
        <dbReference type="RuleBase" id="RU368020"/>
    </source>
</evidence>
<dbReference type="SUPFAM" id="SSF54862">
    <property type="entry name" value="4Fe-4S ferredoxins"/>
    <property type="match status" value="1"/>
</dbReference>
<evidence type="ECO:0000256" key="2">
    <source>
        <dbReference type="ARBA" id="ARBA00022448"/>
    </source>
</evidence>
<dbReference type="Gene3D" id="3.30.70.20">
    <property type="match status" value="1"/>
</dbReference>
<evidence type="ECO:0000256" key="6">
    <source>
        <dbReference type="ARBA" id="ARBA00023014"/>
    </source>
</evidence>
<gene>
    <name evidence="10" type="ORF">GCM10012284_43570</name>
</gene>
<keyword evidence="7" id="KW-0003">3Fe-4S</keyword>
<evidence type="ECO:0000259" key="9">
    <source>
        <dbReference type="PROSITE" id="PS51379"/>
    </source>
</evidence>
<feature type="domain" description="4Fe-4S ferredoxin-type" evidence="9">
    <location>
        <begin position="1"/>
        <end position="29"/>
    </location>
</feature>
<dbReference type="AlphaFoldDB" id="A0A8J3C3I8"/>
<keyword evidence="6 8" id="KW-0411">Iron-sulfur</keyword>
<dbReference type="RefSeq" id="WP_189081119.1">
    <property type="nucleotide sequence ID" value="NZ_BMMX01000022.1"/>
</dbReference>
<dbReference type="GO" id="GO:0009055">
    <property type="term" value="F:electron transfer activity"/>
    <property type="evidence" value="ECO:0007669"/>
    <property type="project" value="UniProtKB-UniRule"/>
</dbReference>
<dbReference type="GO" id="GO:0051538">
    <property type="term" value="F:3 iron, 4 sulfur cluster binding"/>
    <property type="evidence" value="ECO:0007669"/>
    <property type="project" value="UniProtKB-KW"/>
</dbReference>
<dbReference type="PROSITE" id="PS51379">
    <property type="entry name" value="4FE4S_FER_2"/>
    <property type="match status" value="1"/>
</dbReference>
<keyword evidence="5 8" id="KW-0408">Iron</keyword>
<name>A0A8J3C3I8_9ACTN</name>
<reference evidence="10" key="2">
    <citation type="submission" date="2020-09" db="EMBL/GenBank/DDBJ databases">
        <authorList>
            <person name="Sun Q."/>
            <person name="Zhou Y."/>
        </authorList>
    </citation>
    <scope>NUCLEOTIDE SEQUENCE</scope>
    <source>
        <strain evidence="10">CGMCC 4.7299</strain>
    </source>
</reference>
<keyword evidence="2 8" id="KW-0813">Transport</keyword>
<dbReference type="InterPro" id="IPR001080">
    <property type="entry name" value="3Fe4S_ferredoxin"/>
</dbReference>
<dbReference type="PANTHER" id="PTHR36923">
    <property type="entry name" value="FERREDOXIN"/>
    <property type="match status" value="1"/>
</dbReference>
<proteinExistence type="predicted"/>
<keyword evidence="4 8" id="KW-0249">Electron transport</keyword>
<protein>
    <recommendedName>
        <fullName evidence="8">Ferredoxin</fullName>
    </recommendedName>
</protein>
<evidence type="ECO:0000256" key="3">
    <source>
        <dbReference type="ARBA" id="ARBA00022723"/>
    </source>
</evidence>
<dbReference type="GO" id="GO:0005506">
    <property type="term" value="F:iron ion binding"/>
    <property type="evidence" value="ECO:0007669"/>
    <property type="project" value="UniProtKB-UniRule"/>
</dbReference>
<evidence type="ECO:0000256" key="7">
    <source>
        <dbReference type="ARBA" id="ARBA00023291"/>
    </source>
</evidence>
<dbReference type="PRINTS" id="PR00352">
    <property type="entry name" value="3FE4SFRDOXIN"/>
</dbReference>
<keyword evidence="3 8" id="KW-0479">Metal-binding</keyword>
<dbReference type="EMBL" id="BMMX01000022">
    <property type="protein sequence ID" value="GGL04158.1"/>
    <property type="molecule type" value="Genomic_DNA"/>
</dbReference>
<evidence type="ECO:0000256" key="4">
    <source>
        <dbReference type="ARBA" id="ARBA00022982"/>
    </source>
</evidence>
<evidence type="ECO:0000256" key="5">
    <source>
        <dbReference type="ARBA" id="ARBA00023004"/>
    </source>
</evidence>
<evidence type="ECO:0000256" key="1">
    <source>
        <dbReference type="ARBA" id="ARBA00001927"/>
    </source>
</evidence>
<evidence type="ECO:0000313" key="11">
    <source>
        <dbReference type="Proteomes" id="UP000656042"/>
    </source>
</evidence>
<organism evidence="10 11">
    <name type="scientific">Mangrovihabitans endophyticus</name>
    <dbReference type="NCBI Taxonomy" id="1751298"/>
    <lineage>
        <taxon>Bacteria</taxon>
        <taxon>Bacillati</taxon>
        <taxon>Actinomycetota</taxon>
        <taxon>Actinomycetes</taxon>
        <taxon>Micromonosporales</taxon>
        <taxon>Micromonosporaceae</taxon>
        <taxon>Mangrovihabitans</taxon>
    </lineage>
</organism>
<comment type="caution">
    <text evidence="10">The sequence shown here is derived from an EMBL/GenBank/DDBJ whole genome shotgun (WGS) entry which is preliminary data.</text>
</comment>
<comment type="cofactor">
    <cofactor evidence="1">
        <name>[3Fe-4S] cluster</name>
        <dbReference type="ChEBI" id="CHEBI:21137"/>
    </cofactor>
</comment>
<sequence length="64" mass="6891">MKVSVDRDLCIGSGMCAMTAPAVFDQDPEEAVVVLRDENPPPVLHDAVREAVQRCPAAVIRADD</sequence>
<comment type="function">
    <text evidence="8">Ferredoxins are iron-sulfur proteins that transfer electrons in a wide variety of metabolic reactions.</text>
</comment>
<accession>A0A8J3C3I8</accession>
<dbReference type="Proteomes" id="UP000656042">
    <property type="component" value="Unassembled WGS sequence"/>
</dbReference>
<dbReference type="Pfam" id="PF13370">
    <property type="entry name" value="Fer4_13"/>
    <property type="match status" value="1"/>
</dbReference>
<dbReference type="InterPro" id="IPR051269">
    <property type="entry name" value="Fe-S_cluster_ET"/>
</dbReference>
<dbReference type="PANTHER" id="PTHR36923:SF3">
    <property type="entry name" value="FERREDOXIN"/>
    <property type="match status" value="1"/>
</dbReference>
<reference evidence="10" key="1">
    <citation type="journal article" date="2014" name="Int. J. Syst. Evol. Microbiol.">
        <title>Complete genome sequence of Corynebacterium casei LMG S-19264T (=DSM 44701T), isolated from a smear-ripened cheese.</title>
        <authorList>
            <consortium name="US DOE Joint Genome Institute (JGI-PGF)"/>
            <person name="Walter F."/>
            <person name="Albersmeier A."/>
            <person name="Kalinowski J."/>
            <person name="Ruckert C."/>
        </authorList>
    </citation>
    <scope>NUCLEOTIDE SEQUENCE</scope>
    <source>
        <strain evidence="10">CGMCC 4.7299</strain>
    </source>
</reference>